<accession>A0A4R9M2C3</accession>
<reference evidence="1" key="1">
    <citation type="journal article" date="2019" name="PLoS Negl. Trop. Dis.">
        <title>Revisiting the worldwide diversity of Leptospira species in the environment.</title>
        <authorList>
            <person name="Vincent A.T."/>
            <person name="Schiettekatte O."/>
            <person name="Bourhy P."/>
            <person name="Veyrier F.J."/>
            <person name="Picardeau M."/>
        </authorList>
    </citation>
    <scope>NUCLEOTIDE SEQUENCE [LARGE SCALE GENOMIC DNA]</scope>
    <source>
        <strain evidence="1">201300427</strain>
    </source>
</reference>
<dbReference type="AlphaFoldDB" id="A0A4R9M2C3"/>
<organism evidence="1 2">
    <name type="scientific">Leptospira idonii</name>
    <dbReference type="NCBI Taxonomy" id="1193500"/>
    <lineage>
        <taxon>Bacteria</taxon>
        <taxon>Pseudomonadati</taxon>
        <taxon>Spirochaetota</taxon>
        <taxon>Spirochaetia</taxon>
        <taxon>Leptospirales</taxon>
        <taxon>Leptospiraceae</taxon>
        <taxon>Leptospira</taxon>
    </lineage>
</organism>
<gene>
    <name evidence="1" type="ORF">EHS15_01255</name>
</gene>
<dbReference type="EMBL" id="RQHW01000003">
    <property type="protein sequence ID" value="TGN20934.1"/>
    <property type="molecule type" value="Genomic_DNA"/>
</dbReference>
<proteinExistence type="predicted"/>
<sequence>MILILFLILPLCKPKKKDEVDPQLLSYLLTQKTGAEGACQKFLLSESYCISAPDNSVVVCPSLVANLRSKILPTEKNTDAIAELYFNCFTDVNLVYNQGINCQKTSFNTTADYRRAQRGTSSGSSQNAVAAWKTQFNNCASLENGIPPASSGLRETETKLSGDPFF</sequence>
<evidence type="ECO:0000313" key="1">
    <source>
        <dbReference type="EMBL" id="TGN20934.1"/>
    </source>
</evidence>
<name>A0A4R9M2C3_9LEPT</name>
<dbReference type="Proteomes" id="UP000298058">
    <property type="component" value="Unassembled WGS sequence"/>
</dbReference>
<comment type="caution">
    <text evidence="1">The sequence shown here is derived from an EMBL/GenBank/DDBJ whole genome shotgun (WGS) entry which is preliminary data.</text>
</comment>
<protein>
    <submittedName>
        <fullName evidence="1">Uncharacterized protein</fullName>
    </submittedName>
</protein>
<evidence type="ECO:0000313" key="2">
    <source>
        <dbReference type="Proteomes" id="UP000298058"/>
    </source>
</evidence>
<dbReference type="OrthoDB" id="327165at2"/>
<keyword evidence="2" id="KW-1185">Reference proteome</keyword>